<dbReference type="AlphaFoldDB" id="A0A0J7KWF7"/>
<dbReference type="InterPro" id="IPR036236">
    <property type="entry name" value="Znf_C2H2_sf"/>
</dbReference>
<keyword evidence="1" id="KW-0479">Metal-binding</keyword>
<evidence type="ECO:0000313" key="4">
    <source>
        <dbReference type="Proteomes" id="UP000036403"/>
    </source>
</evidence>
<dbReference type="SUPFAM" id="SSF57667">
    <property type="entry name" value="beta-beta-alpha zinc fingers"/>
    <property type="match status" value="1"/>
</dbReference>
<reference evidence="3 4" key="1">
    <citation type="submission" date="2015-04" db="EMBL/GenBank/DDBJ databases">
        <title>Lasius niger genome sequencing.</title>
        <authorList>
            <person name="Konorov E.A."/>
            <person name="Nikitin M.A."/>
            <person name="Kirill M.V."/>
            <person name="Chang P."/>
        </authorList>
    </citation>
    <scope>NUCLEOTIDE SEQUENCE [LARGE SCALE GENOMIC DNA]</scope>
    <source>
        <tissue evidence="3">Whole</tissue>
    </source>
</reference>
<accession>A0A0J7KWF7</accession>
<gene>
    <name evidence="3" type="ORF">RF55_5262</name>
</gene>
<sequence length="127" mass="14736">MSLEQHLVLHATTSSQSYDSFGDSNVQLVCESSNTYSPDWYTENATKQQREDGQRRYQCPKCGNRYKYPGDMKKHVRFQCGQEPKFQCPYCRKRAKVSSNMYAHVRGMHGDLPIYIIDLNKQSATLQ</sequence>
<organism evidence="3 4">
    <name type="scientific">Lasius niger</name>
    <name type="common">Black garden ant</name>
    <dbReference type="NCBI Taxonomy" id="67767"/>
    <lineage>
        <taxon>Eukaryota</taxon>
        <taxon>Metazoa</taxon>
        <taxon>Ecdysozoa</taxon>
        <taxon>Arthropoda</taxon>
        <taxon>Hexapoda</taxon>
        <taxon>Insecta</taxon>
        <taxon>Pterygota</taxon>
        <taxon>Neoptera</taxon>
        <taxon>Endopterygota</taxon>
        <taxon>Hymenoptera</taxon>
        <taxon>Apocrita</taxon>
        <taxon>Aculeata</taxon>
        <taxon>Formicoidea</taxon>
        <taxon>Formicidae</taxon>
        <taxon>Formicinae</taxon>
        <taxon>Lasius</taxon>
        <taxon>Lasius</taxon>
    </lineage>
</organism>
<name>A0A0J7KWF7_LASNI</name>
<dbReference type="Gene3D" id="3.30.160.60">
    <property type="entry name" value="Classic Zinc Finger"/>
    <property type="match status" value="1"/>
</dbReference>
<dbReference type="InterPro" id="IPR013087">
    <property type="entry name" value="Znf_C2H2_type"/>
</dbReference>
<comment type="caution">
    <text evidence="3">The sequence shown here is derived from an EMBL/GenBank/DDBJ whole genome shotgun (WGS) entry which is preliminary data.</text>
</comment>
<proteinExistence type="predicted"/>
<dbReference type="STRING" id="67767.A0A0J7KWF7"/>
<dbReference type="PaxDb" id="67767-A0A0J7KWF7"/>
<keyword evidence="4" id="KW-1185">Reference proteome</keyword>
<dbReference type="GO" id="GO:0008270">
    <property type="term" value="F:zinc ion binding"/>
    <property type="evidence" value="ECO:0007669"/>
    <property type="project" value="UniProtKB-KW"/>
</dbReference>
<dbReference type="Proteomes" id="UP000036403">
    <property type="component" value="Unassembled WGS sequence"/>
</dbReference>
<dbReference type="OrthoDB" id="10004641at2759"/>
<evidence type="ECO:0000313" key="3">
    <source>
        <dbReference type="EMBL" id="KMQ94574.1"/>
    </source>
</evidence>
<dbReference type="PROSITE" id="PS50157">
    <property type="entry name" value="ZINC_FINGER_C2H2_2"/>
    <property type="match status" value="2"/>
</dbReference>
<keyword evidence="1" id="KW-0863">Zinc-finger</keyword>
<feature type="domain" description="C2H2-type" evidence="2">
    <location>
        <begin position="57"/>
        <end position="84"/>
    </location>
</feature>
<evidence type="ECO:0000259" key="2">
    <source>
        <dbReference type="PROSITE" id="PS50157"/>
    </source>
</evidence>
<protein>
    <submittedName>
        <fullName evidence="3">Longitudinals lacking isoform g</fullName>
    </submittedName>
</protein>
<dbReference type="SMART" id="SM00355">
    <property type="entry name" value="ZnF_C2H2"/>
    <property type="match status" value="2"/>
</dbReference>
<dbReference type="EMBL" id="LBMM01002626">
    <property type="protein sequence ID" value="KMQ94574.1"/>
    <property type="molecule type" value="Genomic_DNA"/>
</dbReference>
<feature type="domain" description="C2H2-type" evidence="2">
    <location>
        <begin position="86"/>
        <end position="109"/>
    </location>
</feature>
<keyword evidence="1" id="KW-0862">Zinc</keyword>
<dbReference type="Pfam" id="PF00096">
    <property type="entry name" value="zf-C2H2"/>
    <property type="match status" value="2"/>
</dbReference>
<evidence type="ECO:0000256" key="1">
    <source>
        <dbReference type="PROSITE-ProRule" id="PRU00042"/>
    </source>
</evidence>